<keyword evidence="2" id="KW-0645">Protease</keyword>
<reference evidence="2 3" key="1">
    <citation type="journal article" date="2018" name="Sci. Rep.">
        <title>Rhizobium tumorigenes sp. nov., a novel plant tumorigenic bacterium isolated from cane gall tumors on thornless blackberry.</title>
        <authorList>
            <person name="Kuzmanovi N."/>
            <person name="Smalla K."/>
            <person name="Gronow S."/>
            <person name="PuBawska J."/>
        </authorList>
    </citation>
    <scope>NUCLEOTIDE SEQUENCE [LARGE SCALE GENOMIC DNA]</scope>
    <source>
        <strain evidence="2 3">1078</strain>
    </source>
</reference>
<dbReference type="InterPro" id="IPR001969">
    <property type="entry name" value="Aspartic_peptidase_AS"/>
</dbReference>
<dbReference type="NCBIfam" id="TIGR02281">
    <property type="entry name" value="clan_AA_DTGA"/>
    <property type="match status" value="1"/>
</dbReference>
<organism evidence="2 3">
    <name type="scientific">Rhizobium tumorigenes</name>
    <dbReference type="NCBI Taxonomy" id="2041385"/>
    <lineage>
        <taxon>Bacteria</taxon>
        <taxon>Pseudomonadati</taxon>
        <taxon>Pseudomonadota</taxon>
        <taxon>Alphaproteobacteria</taxon>
        <taxon>Hyphomicrobiales</taxon>
        <taxon>Rhizobiaceae</taxon>
        <taxon>Rhizobium/Agrobacterium group</taxon>
        <taxon>Rhizobium</taxon>
    </lineage>
</organism>
<dbReference type="KEGG" id="rtu:PR017_16080"/>
<dbReference type="InterPro" id="IPR034122">
    <property type="entry name" value="Retropepsin-like_bacterial"/>
</dbReference>
<sequence>MLVRSLVFAGVFATLATQVPSFFQTSGAAQNPVPSLLSISAPAQQALAVDTRGNVQLRADAQGHYSGNFKINGKSVQGLIDTGATYVALNETTARHLGYAMASLDFRNAVNTANGQTKAAYVRLDHIDIGGIRVRDVDALVLKDEALSSTLIGVSFLKKLASYSVEDGALRLEQ</sequence>
<dbReference type="PROSITE" id="PS00141">
    <property type="entry name" value="ASP_PROTEASE"/>
    <property type="match status" value="1"/>
</dbReference>
<dbReference type="EMBL" id="CP117255">
    <property type="protein sequence ID" value="WFR95277.1"/>
    <property type="molecule type" value="Genomic_DNA"/>
</dbReference>
<dbReference type="SUPFAM" id="SSF50630">
    <property type="entry name" value="Acid proteases"/>
    <property type="match status" value="1"/>
</dbReference>
<dbReference type="RefSeq" id="WP_111216871.1">
    <property type="nucleotide sequence ID" value="NZ_CP117255.1"/>
</dbReference>
<dbReference type="Proteomes" id="UP000249499">
    <property type="component" value="Chromosome"/>
</dbReference>
<dbReference type="Gene3D" id="2.40.70.10">
    <property type="entry name" value="Acid Proteases"/>
    <property type="match status" value="1"/>
</dbReference>
<dbReference type="EC" id="3.4.23.-" evidence="2"/>
<keyword evidence="1" id="KW-0732">Signal</keyword>
<reference evidence="3" key="2">
    <citation type="journal article" date="2023" name="MicrobiologyOpen">
        <title>Genomics of the tumorigenes clade of the family Rhizobiaceae and description of Rhizobium rhododendri sp. nov.</title>
        <authorList>
            <person name="Kuzmanovic N."/>
            <person name="diCenzo G.C."/>
            <person name="Bunk B."/>
            <person name="Sproeer C."/>
            <person name="Fruehling A."/>
            <person name="Neumann-Schaal M."/>
            <person name="Overmann J."/>
            <person name="Smalla K."/>
        </authorList>
    </citation>
    <scope>NUCLEOTIDE SEQUENCE [LARGE SCALE GENOMIC DNA]</scope>
    <source>
        <strain evidence="3">1078</strain>
    </source>
</reference>
<gene>
    <name evidence="2" type="ORF">PR017_16080</name>
</gene>
<name>A0AAF1KPA9_9HYPH</name>
<dbReference type="CDD" id="cd05483">
    <property type="entry name" value="retropepsin_like_bacteria"/>
    <property type="match status" value="1"/>
</dbReference>
<proteinExistence type="predicted"/>
<keyword evidence="2" id="KW-0378">Hydrolase</keyword>
<dbReference type="AlphaFoldDB" id="A0AAF1KPA9"/>
<feature type="chain" id="PRO_5041992811" evidence="1">
    <location>
        <begin position="17"/>
        <end position="174"/>
    </location>
</feature>
<dbReference type="GO" id="GO:0006508">
    <property type="term" value="P:proteolysis"/>
    <property type="evidence" value="ECO:0007669"/>
    <property type="project" value="UniProtKB-KW"/>
</dbReference>
<protein>
    <submittedName>
        <fullName evidence="2">TIGR02281 family clan AA aspartic protease</fullName>
        <ecNumber evidence="2">3.4.23.-</ecNumber>
    </submittedName>
</protein>
<dbReference type="InterPro" id="IPR021109">
    <property type="entry name" value="Peptidase_aspartic_dom_sf"/>
</dbReference>
<evidence type="ECO:0000256" key="1">
    <source>
        <dbReference type="SAM" id="SignalP"/>
    </source>
</evidence>
<dbReference type="GO" id="GO:0004190">
    <property type="term" value="F:aspartic-type endopeptidase activity"/>
    <property type="evidence" value="ECO:0007669"/>
    <property type="project" value="InterPro"/>
</dbReference>
<keyword evidence="3" id="KW-1185">Reference proteome</keyword>
<evidence type="ECO:0000313" key="3">
    <source>
        <dbReference type="Proteomes" id="UP000249499"/>
    </source>
</evidence>
<dbReference type="Pfam" id="PF13975">
    <property type="entry name" value="gag-asp_proteas"/>
    <property type="match status" value="1"/>
</dbReference>
<feature type="signal peptide" evidence="1">
    <location>
        <begin position="1"/>
        <end position="16"/>
    </location>
</feature>
<evidence type="ECO:0000313" key="2">
    <source>
        <dbReference type="EMBL" id="WFR95277.1"/>
    </source>
</evidence>
<accession>A0AAF1KPA9</accession>
<dbReference type="InterPro" id="IPR011969">
    <property type="entry name" value="Clan_AA_Asp_peptidase_C"/>
</dbReference>